<dbReference type="Pfam" id="PF00620">
    <property type="entry name" value="RhoGAP"/>
    <property type="match status" value="1"/>
</dbReference>
<dbReference type="InterPro" id="IPR001251">
    <property type="entry name" value="CRAL-TRIO_dom"/>
</dbReference>
<protein>
    <recommendedName>
        <fullName evidence="2">Rho-GAP domain-containing protein</fullName>
    </recommendedName>
</protein>
<gene>
    <name evidence="3" type="ORF">CspeluHIS016_0108390</name>
</gene>
<dbReference type="PANTHER" id="PTHR45808:SF2">
    <property type="entry name" value="RHO GTPASE-ACTIVATING PROTEIN 68F"/>
    <property type="match status" value="1"/>
</dbReference>
<dbReference type="PROSITE" id="PS50238">
    <property type="entry name" value="RHOGAP"/>
    <property type="match status" value="1"/>
</dbReference>
<organism evidence="3 4">
    <name type="scientific">Cutaneotrichosporon spelunceum</name>
    <dbReference type="NCBI Taxonomy" id="1672016"/>
    <lineage>
        <taxon>Eukaryota</taxon>
        <taxon>Fungi</taxon>
        <taxon>Dikarya</taxon>
        <taxon>Basidiomycota</taxon>
        <taxon>Agaricomycotina</taxon>
        <taxon>Tremellomycetes</taxon>
        <taxon>Trichosporonales</taxon>
        <taxon>Trichosporonaceae</taxon>
        <taxon>Cutaneotrichosporon</taxon>
    </lineage>
</organism>
<evidence type="ECO:0000259" key="2">
    <source>
        <dbReference type="PROSITE" id="PS50238"/>
    </source>
</evidence>
<dbReference type="Gene3D" id="3.40.525.10">
    <property type="entry name" value="CRAL-TRIO lipid binding domain"/>
    <property type="match status" value="1"/>
</dbReference>
<evidence type="ECO:0000313" key="4">
    <source>
        <dbReference type="Proteomes" id="UP001222932"/>
    </source>
</evidence>
<dbReference type="Pfam" id="PF13716">
    <property type="entry name" value="CRAL_TRIO_2"/>
    <property type="match status" value="1"/>
</dbReference>
<dbReference type="SMART" id="SM00324">
    <property type="entry name" value="RhoGAP"/>
    <property type="match status" value="1"/>
</dbReference>
<dbReference type="Gene3D" id="1.10.555.10">
    <property type="entry name" value="Rho GTPase activation protein"/>
    <property type="match status" value="1"/>
</dbReference>
<name>A0AAD3TNS0_9TREE</name>
<dbReference type="Proteomes" id="UP001222932">
    <property type="component" value="Unassembled WGS sequence"/>
</dbReference>
<keyword evidence="4" id="KW-1185">Reference proteome</keyword>
<feature type="region of interest" description="Disordered" evidence="1">
    <location>
        <begin position="441"/>
        <end position="479"/>
    </location>
</feature>
<dbReference type="InterPro" id="IPR036865">
    <property type="entry name" value="CRAL-TRIO_dom_sf"/>
</dbReference>
<dbReference type="CDD" id="cd00159">
    <property type="entry name" value="RhoGAP"/>
    <property type="match status" value="1"/>
</dbReference>
<reference evidence="3" key="2">
    <citation type="submission" date="2023-06" db="EMBL/GenBank/DDBJ databases">
        <authorList>
            <person name="Kobayashi Y."/>
            <person name="Kayamori A."/>
            <person name="Aoki K."/>
            <person name="Shiwa Y."/>
            <person name="Fujita N."/>
            <person name="Sugita T."/>
            <person name="Iwasaki W."/>
            <person name="Tanaka N."/>
            <person name="Takashima M."/>
        </authorList>
    </citation>
    <scope>NUCLEOTIDE SEQUENCE</scope>
    <source>
        <strain evidence="3">HIS016</strain>
    </source>
</reference>
<dbReference type="GO" id="GO:0005737">
    <property type="term" value="C:cytoplasm"/>
    <property type="evidence" value="ECO:0007669"/>
    <property type="project" value="TreeGrafter"/>
</dbReference>
<dbReference type="PANTHER" id="PTHR45808">
    <property type="entry name" value="RHO GTPASE-ACTIVATING PROTEIN 68F"/>
    <property type="match status" value="1"/>
</dbReference>
<dbReference type="SUPFAM" id="SSF48350">
    <property type="entry name" value="GTPase activation domain, GAP"/>
    <property type="match status" value="1"/>
</dbReference>
<sequence length="503" mass="54224">MSAPHHHTSSASEPNGSDELDSLILRNTARRRPSASVDKGILYPTLENHPQPYPYPLLVLNLAAVSHVLLSRLEPWAGEDGEGAYCLVVLAAEGGGSRKLPGVAWWIWHWRRIPRKFRKNLKRLYIVHPSAVTRAVLPVILPLASPKSHLKVHTVPSLLALTLFNVPLRGIDLALTTLEEEARILAENPNAARRSSVTDANRQTSGASLSSEEGVGAGAWGAFSALGAALGTAASWLHPNVNAALNDRPSQPYWARDIDAIAAENGGHVPRVLTVIAKSILDHSTSTEGIFRRSPHSALAAILHNLLDLPLDLQPRLDWSVIAKADPLLPPILLKKILRTLHAPVFGQHTYPLIRVTRSVDDIRSKLLLALSPARVQLLNILLNLAHSLLPYEATTRMGARQLALMLAPPLISGPDPREDLALLMEPGVMVPADLAVPPPITHARKDSVGSQTSQASQTLAGSNPVSPETASQALPTQAQTQAPQTLVGVLDIWINNFPALGK</sequence>
<comment type="caution">
    <text evidence="3">The sequence shown here is derived from an EMBL/GenBank/DDBJ whole genome shotgun (WGS) entry which is preliminary data.</text>
</comment>
<evidence type="ECO:0000256" key="1">
    <source>
        <dbReference type="SAM" id="MobiDB-lite"/>
    </source>
</evidence>
<dbReference type="GO" id="GO:0007264">
    <property type="term" value="P:small GTPase-mediated signal transduction"/>
    <property type="evidence" value="ECO:0007669"/>
    <property type="project" value="TreeGrafter"/>
</dbReference>
<dbReference type="InterPro" id="IPR000198">
    <property type="entry name" value="RhoGAP_dom"/>
</dbReference>
<dbReference type="InterPro" id="IPR008936">
    <property type="entry name" value="Rho_GTPase_activation_prot"/>
</dbReference>
<dbReference type="EMBL" id="BTCM01000001">
    <property type="protein sequence ID" value="GMK54253.1"/>
    <property type="molecule type" value="Genomic_DNA"/>
</dbReference>
<feature type="domain" description="Rho-GAP" evidence="2">
    <location>
        <begin position="256"/>
        <end position="448"/>
    </location>
</feature>
<feature type="compositionally biased region" description="Low complexity" evidence="1">
    <location>
        <begin position="470"/>
        <end position="479"/>
    </location>
</feature>
<reference evidence="3" key="1">
    <citation type="journal article" date="2023" name="BMC Genomics">
        <title>Chromosome-level genome assemblies of Cutaneotrichosporon spp. (Trichosporonales, Basidiomycota) reveal imbalanced evolution between nucleotide sequences and chromosome synteny.</title>
        <authorList>
            <person name="Kobayashi Y."/>
            <person name="Kayamori A."/>
            <person name="Aoki K."/>
            <person name="Shiwa Y."/>
            <person name="Matsutani M."/>
            <person name="Fujita N."/>
            <person name="Sugita T."/>
            <person name="Iwasaki W."/>
            <person name="Tanaka N."/>
            <person name="Takashima M."/>
        </authorList>
    </citation>
    <scope>NUCLEOTIDE SEQUENCE</scope>
    <source>
        <strain evidence="3">HIS016</strain>
    </source>
</reference>
<evidence type="ECO:0000313" key="3">
    <source>
        <dbReference type="EMBL" id="GMK54253.1"/>
    </source>
</evidence>
<feature type="compositionally biased region" description="Polar residues" evidence="1">
    <location>
        <begin position="193"/>
        <end position="211"/>
    </location>
</feature>
<feature type="region of interest" description="Disordered" evidence="1">
    <location>
        <begin position="191"/>
        <end position="214"/>
    </location>
</feature>
<proteinExistence type="predicted"/>
<feature type="compositionally biased region" description="Polar residues" evidence="1">
    <location>
        <begin position="449"/>
        <end position="469"/>
    </location>
</feature>
<accession>A0AAD3TNS0</accession>
<dbReference type="AlphaFoldDB" id="A0AAD3TNS0"/>
<dbReference type="GO" id="GO:0005096">
    <property type="term" value="F:GTPase activator activity"/>
    <property type="evidence" value="ECO:0007669"/>
    <property type="project" value="TreeGrafter"/>
</dbReference>